<dbReference type="AlphaFoldDB" id="A0AA88IQW0"/>
<evidence type="ECO:0000313" key="2">
    <source>
        <dbReference type="Proteomes" id="UP001187531"/>
    </source>
</evidence>
<comment type="caution">
    <text evidence="1">The sequence shown here is derived from an EMBL/GenBank/DDBJ whole genome shotgun (WGS) entry which is preliminary data.</text>
</comment>
<dbReference type="Proteomes" id="UP001187531">
    <property type="component" value="Unassembled WGS sequence"/>
</dbReference>
<proteinExistence type="predicted"/>
<name>A0AA88IQW0_ARTSF</name>
<reference evidence="1" key="1">
    <citation type="submission" date="2023-07" db="EMBL/GenBank/DDBJ databases">
        <title>Chromosome-level genome assembly of Artemia franciscana.</title>
        <authorList>
            <person name="Jo E."/>
        </authorList>
    </citation>
    <scope>NUCLEOTIDE SEQUENCE</scope>
    <source>
        <tissue evidence="1">Whole body</tissue>
    </source>
</reference>
<sequence>MSNEKERLVHNALLNYLSRALQANKTDEICEKAVGFYDKDTIIKAKDTLWHYSNTSSRNAARQKIADNVLDMLKLIQLCETNRIKLPKIVIFDPTEVPTTPDELSAIVTQKTHAPANDADNTLKDEFYENLQFLIDSIPLHDVTCIAADLNAKVDHRLGTIHENGTRFVSFAMGNDLLIGGTLNQHRGIHKYTWISPDSTGNRLKIGLALELKDVSYLSIEAKQLFVLAMFN</sequence>
<accession>A0AA88IQW0</accession>
<dbReference type="EMBL" id="JAVRJZ010000003">
    <property type="protein sequence ID" value="KAK2725057.1"/>
    <property type="molecule type" value="Genomic_DNA"/>
</dbReference>
<evidence type="ECO:0000313" key="1">
    <source>
        <dbReference type="EMBL" id="KAK2725057.1"/>
    </source>
</evidence>
<keyword evidence="2" id="KW-1185">Reference proteome</keyword>
<gene>
    <name evidence="1" type="ORF">QYM36_001495</name>
</gene>
<organism evidence="1 2">
    <name type="scientific">Artemia franciscana</name>
    <name type="common">Brine shrimp</name>
    <name type="synonym">Artemia sanfranciscana</name>
    <dbReference type="NCBI Taxonomy" id="6661"/>
    <lineage>
        <taxon>Eukaryota</taxon>
        <taxon>Metazoa</taxon>
        <taxon>Ecdysozoa</taxon>
        <taxon>Arthropoda</taxon>
        <taxon>Crustacea</taxon>
        <taxon>Branchiopoda</taxon>
        <taxon>Anostraca</taxon>
        <taxon>Artemiidae</taxon>
        <taxon>Artemia</taxon>
    </lineage>
</organism>
<protein>
    <submittedName>
        <fullName evidence="1">Uncharacterized protein</fullName>
    </submittedName>
</protein>